<evidence type="ECO:0000256" key="6">
    <source>
        <dbReference type="PROSITE-ProRule" id="PRU00094"/>
    </source>
</evidence>
<keyword evidence="2" id="KW-0479">Metal-binding</keyword>
<dbReference type="STRING" id="1344416.A0A139AJI1"/>
<dbReference type="OrthoDB" id="515401at2759"/>
<name>A0A139AJI1_GONPJ</name>
<keyword evidence="4" id="KW-0862">Zinc</keyword>
<dbReference type="GO" id="GO:0005634">
    <property type="term" value="C:nucleus"/>
    <property type="evidence" value="ECO:0007669"/>
    <property type="project" value="UniProtKB-SubCell"/>
</dbReference>
<sequence length="463" mass="51027">MMGTPNSGSDDDSSMSAPGAYPYDYIPRMSSPEGSTAGKRLPSPDPYFEPETGGRKCRNCKATTTARWRKLDEMLLCNACFQYKQTYGVSRPYDVTKRRRVEPARVFEKLAPPEIVCSNCQTSTTTRWRKRNGEDYCNACYQYEHFNGQRRPVGKTSAQIKNKTIVQNALWRADPRRPEADGGANVNTEETPWHVLTPMPPRERQRLQKAATPTSSTNSLGASHGETNSGGWQSSTYDRVVVGRGAAAVVHKEFVDLSKRVNDGSFVAVERPEPSIPHTRRKVTMVRDPVDDDSASTTSEIVVEHPEPSPSSRRRYALLPRSHYRLRVRSQRAPASGDGPLHNARDTAIPKSGTDMLSQHASTRDGLITPTPDQASTLATNYKAALSNMSQSSLLGLLLPQKPKLFLSVMSSGSSIPPTWFASQEALLAGFATPDGDIGAKLVSKQREIETTMDLPLAGWIDN</sequence>
<keyword evidence="3 6" id="KW-0863">Zinc-finger</keyword>
<feature type="region of interest" description="Disordered" evidence="7">
    <location>
        <begin position="1"/>
        <end position="55"/>
    </location>
</feature>
<dbReference type="PANTHER" id="PTHR10071">
    <property type="entry name" value="TRANSCRIPTION FACTOR GATA FAMILY MEMBER"/>
    <property type="match status" value="1"/>
</dbReference>
<dbReference type="GO" id="GO:0008270">
    <property type="term" value="F:zinc ion binding"/>
    <property type="evidence" value="ECO:0007669"/>
    <property type="project" value="UniProtKB-KW"/>
</dbReference>
<keyword evidence="5" id="KW-0539">Nucleus</keyword>
<dbReference type="GO" id="GO:0000978">
    <property type="term" value="F:RNA polymerase II cis-regulatory region sequence-specific DNA binding"/>
    <property type="evidence" value="ECO:0007669"/>
    <property type="project" value="TreeGrafter"/>
</dbReference>
<evidence type="ECO:0000256" key="4">
    <source>
        <dbReference type="ARBA" id="ARBA00022833"/>
    </source>
</evidence>
<dbReference type="Gene3D" id="3.30.50.10">
    <property type="entry name" value="Erythroid Transcription Factor GATA-1, subunit A"/>
    <property type="match status" value="2"/>
</dbReference>
<gene>
    <name evidence="9" type="ORF">M427DRAFT_286660</name>
</gene>
<evidence type="ECO:0000256" key="1">
    <source>
        <dbReference type="ARBA" id="ARBA00004123"/>
    </source>
</evidence>
<evidence type="ECO:0000256" key="5">
    <source>
        <dbReference type="ARBA" id="ARBA00023242"/>
    </source>
</evidence>
<evidence type="ECO:0000313" key="10">
    <source>
        <dbReference type="Proteomes" id="UP000070544"/>
    </source>
</evidence>
<accession>A0A139AJI1</accession>
<dbReference type="GO" id="GO:0000122">
    <property type="term" value="P:negative regulation of transcription by RNA polymerase II"/>
    <property type="evidence" value="ECO:0007669"/>
    <property type="project" value="TreeGrafter"/>
</dbReference>
<feature type="region of interest" description="Disordered" evidence="7">
    <location>
        <begin position="288"/>
        <end position="314"/>
    </location>
</feature>
<dbReference type="InterPro" id="IPR013088">
    <property type="entry name" value="Znf_NHR/GATA"/>
</dbReference>
<organism evidence="9 10">
    <name type="scientific">Gonapodya prolifera (strain JEL478)</name>
    <name type="common">Monoblepharis prolifera</name>
    <dbReference type="NCBI Taxonomy" id="1344416"/>
    <lineage>
        <taxon>Eukaryota</taxon>
        <taxon>Fungi</taxon>
        <taxon>Fungi incertae sedis</taxon>
        <taxon>Chytridiomycota</taxon>
        <taxon>Chytridiomycota incertae sedis</taxon>
        <taxon>Monoblepharidomycetes</taxon>
        <taxon>Monoblepharidales</taxon>
        <taxon>Gonapodyaceae</taxon>
        <taxon>Gonapodya</taxon>
    </lineage>
</organism>
<dbReference type="GO" id="GO:0045944">
    <property type="term" value="P:positive regulation of transcription by RNA polymerase II"/>
    <property type="evidence" value="ECO:0007669"/>
    <property type="project" value="TreeGrafter"/>
</dbReference>
<evidence type="ECO:0000256" key="3">
    <source>
        <dbReference type="ARBA" id="ARBA00022771"/>
    </source>
</evidence>
<dbReference type="SMART" id="SM00401">
    <property type="entry name" value="ZnF_GATA"/>
    <property type="match status" value="2"/>
</dbReference>
<feature type="region of interest" description="Disordered" evidence="7">
    <location>
        <begin position="331"/>
        <end position="358"/>
    </location>
</feature>
<feature type="domain" description="GATA-type" evidence="8">
    <location>
        <begin position="117"/>
        <end position="163"/>
    </location>
</feature>
<evidence type="ECO:0000256" key="7">
    <source>
        <dbReference type="SAM" id="MobiDB-lite"/>
    </source>
</evidence>
<feature type="domain" description="GATA-type" evidence="8">
    <location>
        <begin position="51"/>
        <end position="105"/>
    </location>
</feature>
<dbReference type="SUPFAM" id="SSF57716">
    <property type="entry name" value="Glucocorticoid receptor-like (DNA-binding domain)"/>
    <property type="match status" value="2"/>
</dbReference>
<dbReference type="InterPro" id="IPR000679">
    <property type="entry name" value="Znf_GATA"/>
</dbReference>
<dbReference type="AlphaFoldDB" id="A0A139AJI1"/>
<reference evidence="9 10" key="1">
    <citation type="journal article" date="2015" name="Genome Biol. Evol.">
        <title>Phylogenomic analyses indicate that early fungi evolved digesting cell walls of algal ancestors of land plants.</title>
        <authorList>
            <person name="Chang Y."/>
            <person name="Wang S."/>
            <person name="Sekimoto S."/>
            <person name="Aerts A.L."/>
            <person name="Choi C."/>
            <person name="Clum A."/>
            <person name="LaButti K.M."/>
            <person name="Lindquist E.A."/>
            <person name="Yee Ngan C."/>
            <person name="Ohm R.A."/>
            <person name="Salamov A.A."/>
            <person name="Grigoriev I.V."/>
            <person name="Spatafora J.W."/>
            <person name="Berbee M.L."/>
        </authorList>
    </citation>
    <scope>NUCLEOTIDE SEQUENCE [LARGE SCALE GENOMIC DNA]</scope>
    <source>
        <strain evidence="9 10">JEL478</strain>
    </source>
</reference>
<dbReference type="PANTHER" id="PTHR10071:SF281">
    <property type="entry name" value="BOX A-BINDING FACTOR-RELATED"/>
    <property type="match status" value="1"/>
</dbReference>
<dbReference type="EMBL" id="KQ965750">
    <property type="protein sequence ID" value="KXS16868.1"/>
    <property type="molecule type" value="Genomic_DNA"/>
</dbReference>
<proteinExistence type="predicted"/>
<keyword evidence="10" id="KW-1185">Reference proteome</keyword>
<dbReference type="GO" id="GO:0000981">
    <property type="term" value="F:DNA-binding transcription factor activity, RNA polymerase II-specific"/>
    <property type="evidence" value="ECO:0007669"/>
    <property type="project" value="TreeGrafter"/>
</dbReference>
<evidence type="ECO:0000313" key="9">
    <source>
        <dbReference type="EMBL" id="KXS16868.1"/>
    </source>
</evidence>
<feature type="region of interest" description="Disordered" evidence="7">
    <location>
        <begin position="175"/>
        <end position="234"/>
    </location>
</feature>
<evidence type="ECO:0000256" key="2">
    <source>
        <dbReference type="ARBA" id="ARBA00022723"/>
    </source>
</evidence>
<protein>
    <recommendedName>
        <fullName evidence="8">GATA-type domain-containing protein</fullName>
    </recommendedName>
</protein>
<feature type="compositionally biased region" description="Polar residues" evidence="7">
    <location>
        <begin position="211"/>
        <end position="234"/>
    </location>
</feature>
<dbReference type="InterPro" id="IPR039355">
    <property type="entry name" value="Transcription_factor_GATA"/>
</dbReference>
<evidence type="ECO:0000259" key="8">
    <source>
        <dbReference type="PROSITE" id="PS50114"/>
    </source>
</evidence>
<dbReference type="Proteomes" id="UP000070544">
    <property type="component" value="Unassembled WGS sequence"/>
</dbReference>
<dbReference type="PROSITE" id="PS50114">
    <property type="entry name" value="GATA_ZN_FINGER_2"/>
    <property type="match status" value="2"/>
</dbReference>
<comment type="subcellular location">
    <subcellularLocation>
        <location evidence="1">Nucleus</location>
    </subcellularLocation>
</comment>
<dbReference type="CDD" id="cd00202">
    <property type="entry name" value="ZnF_GATA"/>
    <property type="match status" value="2"/>
</dbReference>
<dbReference type="GO" id="GO:0045165">
    <property type="term" value="P:cell fate commitment"/>
    <property type="evidence" value="ECO:0007669"/>
    <property type="project" value="TreeGrafter"/>
</dbReference>